<gene>
    <name evidence="1" type="ORF">RUM43_007957</name>
</gene>
<name>A0AAN8P2K7_POLSC</name>
<dbReference type="EMBL" id="JAWJWE010000003">
    <property type="protein sequence ID" value="KAK6639684.1"/>
    <property type="molecule type" value="Genomic_DNA"/>
</dbReference>
<comment type="caution">
    <text evidence="1">The sequence shown here is derived from an EMBL/GenBank/DDBJ whole genome shotgun (WGS) entry which is preliminary data.</text>
</comment>
<accession>A0AAN8P2K7</accession>
<sequence>MKLVFTLLGASDLFCFNQLGRYRPVANNQMPVYHIFPRLEYFGKFLNLYLAKTGFLLCDLTYALCGPHKPIYISLQKVQDADKLRRFVFGETENKDSSHGTRSRTETVIRIKVVVEKEAKRSTADDDGKRANEEHMNFIKRLWS</sequence>
<evidence type="ECO:0000313" key="2">
    <source>
        <dbReference type="Proteomes" id="UP001372834"/>
    </source>
</evidence>
<reference evidence="1 2" key="1">
    <citation type="submission" date="2023-10" db="EMBL/GenBank/DDBJ databases">
        <title>Genomes of two closely related lineages of the louse Polyplax serrata with different host specificities.</title>
        <authorList>
            <person name="Martinu J."/>
            <person name="Tarabai H."/>
            <person name="Stefka J."/>
            <person name="Hypsa V."/>
        </authorList>
    </citation>
    <scope>NUCLEOTIDE SEQUENCE [LARGE SCALE GENOMIC DNA]</scope>
    <source>
        <strain evidence="1">HR10_N</strain>
    </source>
</reference>
<organism evidence="1 2">
    <name type="scientific">Polyplax serrata</name>
    <name type="common">Common mouse louse</name>
    <dbReference type="NCBI Taxonomy" id="468196"/>
    <lineage>
        <taxon>Eukaryota</taxon>
        <taxon>Metazoa</taxon>
        <taxon>Ecdysozoa</taxon>
        <taxon>Arthropoda</taxon>
        <taxon>Hexapoda</taxon>
        <taxon>Insecta</taxon>
        <taxon>Pterygota</taxon>
        <taxon>Neoptera</taxon>
        <taxon>Paraneoptera</taxon>
        <taxon>Psocodea</taxon>
        <taxon>Troctomorpha</taxon>
        <taxon>Phthiraptera</taxon>
        <taxon>Anoplura</taxon>
        <taxon>Polyplacidae</taxon>
        <taxon>Polyplax</taxon>
    </lineage>
</organism>
<dbReference type="AlphaFoldDB" id="A0AAN8P2K7"/>
<protein>
    <submittedName>
        <fullName evidence="1">Uncharacterized protein</fullName>
    </submittedName>
</protein>
<proteinExistence type="predicted"/>
<evidence type="ECO:0000313" key="1">
    <source>
        <dbReference type="EMBL" id="KAK6639684.1"/>
    </source>
</evidence>
<dbReference type="Proteomes" id="UP001372834">
    <property type="component" value="Unassembled WGS sequence"/>
</dbReference>